<keyword evidence="6" id="KW-0472">Membrane</keyword>
<evidence type="ECO:0000256" key="8">
    <source>
        <dbReference type="RuleBase" id="RU363079"/>
    </source>
</evidence>
<evidence type="ECO:0000256" key="6">
    <source>
        <dbReference type="ARBA" id="ARBA00023136"/>
    </source>
</evidence>
<comment type="subcellular location">
    <subcellularLocation>
        <location evidence="1">Cytoplasmic vesicle</location>
        <location evidence="1">Autophagosome membrane</location>
        <topology evidence="1">Multi-pass membrane protein</topology>
    </subcellularLocation>
</comment>
<dbReference type="PANTHER" id="PTHR10766:SF177">
    <property type="entry name" value="TRANSMEMBRANE 9 SUPERFAMILY MEMBER 1"/>
    <property type="match status" value="1"/>
</dbReference>
<name>A0A2B4RB68_STYPI</name>
<reference evidence="10" key="1">
    <citation type="journal article" date="2017" name="bioRxiv">
        <title>Comparative analysis of the genomes of Stylophora pistillata and Acropora digitifera provides evidence for extensive differences between species of corals.</title>
        <authorList>
            <person name="Voolstra C.R."/>
            <person name="Li Y."/>
            <person name="Liew Y.J."/>
            <person name="Baumgarten S."/>
            <person name="Zoccola D."/>
            <person name="Flot J.-F."/>
            <person name="Tambutte S."/>
            <person name="Allemand D."/>
            <person name="Aranda M."/>
        </authorList>
    </citation>
    <scope>NUCLEOTIDE SEQUENCE [LARGE SCALE GENOMIC DNA]</scope>
</reference>
<protein>
    <recommendedName>
        <fullName evidence="8">Transmembrane 9 superfamily member</fullName>
    </recommendedName>
</protein>
<comment type="caution">
    <text evidence="9">The sequence shown here is derived from an EMBL/GenBank/DDBJ whole genome shotgun (WGS) entry which is preliminary data.</text>
</comment>
<evidence type="ECO:0000256" key="3">
    <source>
        <dbReference type="ARBA" id="ARBA00022692"/>
    </source>
</evidence>
<organism evidence="9 10">
    <name type="scientific">Stylophora pistillata</name>
    <name type="common">Smooth cauliflower coral</name>
    <dbReference type="NCBI Taxonomy" id="50429"/>
    <lineage>
        <taxon>Eukaryota</taxon>
        <taxon>Metazoa</taxon>
        <taxon>Cnidaria</taxon>
        <taxon>Anthozoa</taxon>
        <taxon>Hexacorallia</taxon>
        <taxon>Scleractinia</taxon>
        <taxon>Astrocoeniina</taxon>
        <taxon>Pocilloporidae</taxon>
        <taxon>Stylophora</taxon>
    </lineage>
</organism>
<dbReference type="PANTHER" id="PTHR10766">
    <property type="entry name" value="TRANSMEMBRANE 9 SUPERFAMILY PROTEIN"/>
    <property type="match status" value="1"/>
</dbReference>
<dbReference type="GO" id="GO:0000421">
    <property type="term" value="C:autophagosome membrane"/>
    <property type="evidence" value="ECO:0007669"/>
    <property type="project" value="UniProtKB-SubCell"/>
</dbReference>
<evidence type="ECO:0000256" key="2">
    <source>
        <dbReference type="ARBA" id="ARBA00005227"/>
    </source>
</evidence>
<keyword evidence="5" id="KW-1133">Transmembrane helix</keyword>
<evidence type="ECO:0000313" key="9">
    <source>
        <dbReference type="EMBL" id="PFX14376.1"/>
    </source>
</evidence>
<evidence type="ECO:0000256" key="4">
    <source>
        <dbReference type="ARBA" id="ARBA00022729"/>
    </source>
</evidence>
<dbReference type="AlphaFoldDB" id="A0A2B4RB68"/>
<dbReference type="EMBL" id="LSMT01000789">
    <property type="protein sequence ID" value="PFX14376.1"/>
    <property type="molecule type" value="Genomic_DNA"/>
</dbReference>
<accession>A0A2B4RB68</accession>
<evidence type="ECO:0000256" key="7">
    <source>
        <dbReference type="ARBA" id="ARBA00037688"/>
    </source>
</evidence>
<proteinExistence type="inferred from homology"/>
<comment type="similarity">
    <text evidence="2 8">Belongs to the nonaspanin (TM9SF) (TC 9.A.2) family.</text>
</comment>
<sequence>VPLYVNKVGPYFNPQETYHYYSLPVCRPEKVEHRSLTLGEVLDGDRMAVALHEVNFKEQKENVKLCTVTLKEKQVQVLREAIEDLYYFEFVLANVSTANHQPVALDDIELPYNMEFTYSVMWSSTDTPYSERLKIKGAGSFFPKSLEVRLEITKSSS</sequence>
<dbReference type="GO" id="GO:0072657">
    <property type="term" value="P:protein localization to membrane"/>
    <property type="evidence" value="ECO:0007669"/>
    <property type="project" value="TreeGrafter"/>
</dbReference>
<comment type="function">
    <text evidence="7">Plays an essential role in autophagy.</text>
</comment>
<feature type="non-terminal residue" evidence="9">
    <location>
        <position position="1"/>
    </location>
</feature>
<keyword evidence="10" id="KW-1185">Reference proteome</keyword>
<dbReference type="OrthoDB" id="1666796at2759"/>
<evidence type="ECO:0000313" key="10">
    <source>
        <dbReference type="Proteomes" id="UP000225706"/>
    </source>
</evidence>
<evidence type="ECO:0000256" key="1">
    <source>
        <dbReference type="ARBA" id="ARBA00004542"/>
    </source>
</evidence>
<dbReference type="Proteomes" id="UP000225706">
    <property type="component" value="Unassembled WGS sequence"/>
</dbReference>
<evidence type="ECO:0000256" key="5">
    <source>
        <dbReference type="ARBA" id="ARBA00022989"/>
    </source>
</evidence>
<dbReference type="InterPro" id="IPR004240">
    <property type="entry name" value="EMP70"/>
</dbReference>
<gene>
    <name evidence="9" type="primary">Tm9sf1</name>
    <name evidence="9" type="ORF">AWC38_SpisGene21475</name>
</gene>
<keyword evidence="3 9" id="KW-0812">Transmembrane</keyword>
<keyword evidence="4" id="KW-0732">Signal</keyword>
<dbReference type="Pfam" id="PF02990">
    <property type="entry name" value="EMP70"/>
    <property type="match status" value="1"/>
</dbReference>